<dbReference type="PANTHER" id="PTHR22800">
    <property type="entry name" value="C-TYPE LECTIN PROTEINS"/>
    <property type="match status" value="1"/>
</dbReference>
<reference evidence="10" key="1">
    <citation type="submission" date="2025-08" db="UniProtKB">
        <authorList>
            <consortium name="Ensembl"/>
        </authorList>
    </citation>
    <scope>IDENTIFICATION</scope>
</reference>
<sequence>MNNQGVTYAELNVANNSKRRQIKLKDTKSSVLITEQEIVYSEFNLQDASKTRQGNVKNHHCKDSPSLSEKLIAGILGIICFGLMFTVITMIVVTPATIIPEQNNSSPITRLHKAFHCGNCPKEWFTYSNNCYYSTTEKKTWNESLMACASKNSTLLYIDNEEEMKFLESLSIMSWVAVSRKSRDHPWMWINSSTYKLNITDKSPKKQNCVILHSKGIKSENCESSNAYVCKHQLE</sequence>
<keyword evidence="11" id="KW-1185">Reference proteome</keyword>
<protein>
    <submittedName>
        <fullName evidence="10">Killer cell lectin like receptor C1</fullName>
    </submittedName>
</protein>
<evidence type="ECO:0000256" key="5">
    <source>
        <dbReference type="ARBA" id="ARBA00022989"/>
    </source>
</evidence>
<feature type="transmembrane region" description="Helical" evidence="8">
    <location>
        <begin position="71"/>
        <end position="93"/>
    </location>
</feature>
<dbReference type="InterPro" id="IPR050919">
    <property type="entry name" value="NKG2/CD94_NK_receptors"/>
</dbReference>
<dbReference type="AlphaFoldDB" id="A0A8C3YI77"/>
<evidence type="ECO:0000256" key="6">
    <source>
        <dbReference type="ARBA" id="ARBA00023136"/>
    </source>
</evidence>
<keyword evidence="4" id="KW-0735">Signal-anchor</keyword>
<evidence type="ECO:0000259" key="9">
    <source>
        <dbReference type="PROSITE" id="PS50041"/>
    </source>
</evidence>
<dbReference type="InterPro" id="IPR033992">
    <property type="entry name" value="NKR-like_CTLD"/>
</dbReference>
<feature type="domain" description="C-type lectin" evidence="9">
    <location>
        <begin position="127"/>
        <end position="231"/>
    </location>
</feature>
<evidence type="ECO:0000256" key="3">
    <source>
        <dbReference type="ARBA" id="ARBA00022734"/>
    </source>
</evidence>
<comment type="subcellular location">
    <subcellularLocation>
        <location evidence="1">Membrane</location>
        <topology evidence="1">Single-pass type II membrane protein</topology>
    </subcellularLocation>
</comment>
<dbReference type="InterPro" id="IPR001304">
    <property type="entry name" value="C-type_lectin-like"/>
</dbReference>
<dbReference type="GO" id="GO:0016020">
    <property type="term" value="C:membrane"/>
    <property type="evidence" value="ECO:0007669"/>
    <property type="project" value="UniProtKB-SubCell"/>
</dbReference>
<evidence type="ECO:0000256" key="4">
    <source>
        <dbReference type="ARBA" id="ARBA00022968"/>
    </source>
</evidence>
<dbReference type="Gene3D" id="3.10.100.10">
    <property type="entry name" value="Mannose-Binding Protein A, subunit A"/>
    <property type="match status" value="1"/>
</dbReference>
<dbReference type="GO" id="GO:0002223">
    <property type="term" value="P:stimulatory C-type lectin receptor signaling pathway"/>
    <property type="evidence" value="ECO:0007669"/>
    <property type="project" value="TreeGrafter"/>
</dbReference>
<dbReference type="Ensembl" id="ENSCWAT00000015266.1">
    <property type="protein sequence ID" value="ENSCWAP00000014068.1"/>
    <property type="gene ID" value="ENSCWAG00000010768.1"/>
</dbReference>
<evidence type="ECO:0000256" key="7">
    <source>
        <dbReference type="ARBA" id="ARBA00023180"/>
    </source>
</evidence>
<dbReference type="GO" id="GO:0030246">
    <property type="term" value="F:carbohydrate binding"/>
    <property type="evidence" value="ECO:0007669"/>
    <property type="project" value="UniProtKB-KW"/>
</dbReference>
<reference evidence="10" key="2">
    <citation type="submission" date="2025-09" db="UniProtKB">
        <authorList>
            <consortium name="Ensembl"/>
        </authorList>
    </citation>
    <scope>IDENTIFICATION</scope>
</reference>
<dbReference type="PANTHER" id="PTHR22800:SF242">
    <property type="entry name" value="NKG2-A_NKG2-B TYPE II INTEGRAL MEMBRANE PROTEIN"/>
    <property type="match status" value="1"/>
</dbReference>
<name>A0A8C3YI77_9CETA</name>
<proteinExistence type="predicted"/>
<dbReference type="InterPro" id="IPR016186">
    <property type="entry name" value="C-type_lectin-like/link_sf"/>
</dbReference>
<evidence type="ECO:0000256" key="1">
    <source>
        <dbReference type="ARBA" id="ARBA00004606"/>
    </source>
</evidence>
<keyword evidence="5 8" id="KW-1133">Transmembrane helix</keyword>
<dbReference type="Proteomes" id="UP000694540">
    <property type="component" value="Unplaced"/>
</dbReference>
<dbReference type="GO" id="GO:0045954">
    <property type="term" value="P:positive regulation of natural killer cell mediated cytotoxicity"/>
    <property type="evidence" value="ECO:0007669"/>
    <property type="project" value="TreeGrafter"/>
</dbReference>
<evidence type="ECO:0000256" key="2">
    <source>
        <dbReference type="ARBA" id="ARBA00022692"/>
    </source>
</evidence>
<evidence type="ECO:0000313" key="10">
    <source>
        <dbReference type="Ensembl" id="ENSCWAP00000014068.1"/>
    </source>
</evidence>
<keyword evidence="2 8" id="KW-0812">Transmembrane</keyword>
<accession>A0A8C3YI77</accession>
<dbReference type="Pfam" id="PF00059">
    <property type="entry name" value="Lectin_C"/>
    <property type="match status" value="1"/>
</dbReference>
<dbReference type="InterPro" id="IPR016187">
    <property type="entry name" value="CTDL_fold"/>
</dbReference>
<dbReference type="GeneTree" id="ENSGT00940000154752"/>
<dbReference type="PROSITE" id="PS50041">
    <property type="entry name" value="C_TYPE_LECTIN_2"/>
    <property type="match status" value="1"/>
</dbReference>
<keyword evidence="7" id="KW-0325">Glycoprotein</keyword>
<dbReference type="CDD" id="cd03593">
    <property type="entry name" value="CLECT_NK_receptors_like"/>
    <property type="match status" value="1"/>
</dbReference>
<evidence type="ECO:0000256" key="8">
    <source>
        <dbReference type="SAM" id="Phobius"/>
    </source>
</evidence>
<evidence type="ECO:0000313" key="11">
    <source>
        <dbReference type="Proteomes" id="UP000694540"/>
    </source>
</evidence>
<keyword evidence="6 8" id="KW-0472">Membrane</keyword>
<dbReference type="SMART" id="SM00034">
    <property type="entry name" value="CLECT"/>
    <property type="match status" value="1"/>
</dbReference>
<organism evidence="10 11">
    <name type="scientific">Catagonus wagneri</name>
    <name type="common">Chacoan peccary</name>
    <dbReference type="NCBI Taxonomy" id="51154"/>
    <lineage>
        <taxon>Eukaryota</taxon>
        <taxon>Metazoa</taxon>
        <taxon>Chordata</taxon>
        <taxon>Craniata</taxon>
        <taxon>Vertebrata</taxon>
        <taxon>Euteleostomi</taxon>
        <taxon>Mammalia</taxon>
        <taxon>Eutheria</taxon>
        <taxon>Laurasiatheria</taxon>
        <taxon>Artiodactyla</taxon>
        <taxon>Suina</taxon>
        <taxon>Tayassuidae</taxon>
        <taxon>Catagonus</taxon>
    </lineage>
</organism>
<keyword evidence="3" id="KW-0430">Lectin</keyword>
<dbReference type="SUPFAM" id="SSF56436">
    <property type="entry name" value="C-type lectin-like"/>
    <property type="match status" value="1"/>
</dbReference>